<dbReference type="Pfam" id="PF03079">
    <property type="entry name" value="ARD"/>
    <property type="match status" value="1"/>
</dbReference>
<feature type="binding site" evidence="11">
    <location>
        <position position="90"/>
    </location>
    <ligand>
        <name>Ni(2+)</name>
        <dbReference type="ChEBI" id="CHEBI:49786"/>
        <note>for nickel-dependent acireductone dioxygenase activity</note>
    </ligand>
</feature>
<dbReference type="GO" id="GO:0010308">
    <property type="term" value="F:acireductone dioxygenase (Ni2+-requiring) activity"/>
    <property type="evidence" value="ECO:0007669"/>
    <property type="project" value="UniProtKB-UniRule"/>
</dbReference>
<dbReference type="InterPro" id="IPR014710">
    <property type="entry name" value="RmlC-like_jellyroll"/>
</dbReference>
<reference evidence="12 13" key="1">
    <citation type="journal article" date="2016" name="Proc. Natl. Acad. Sci. U.S.A.">
        <title>Comparative genomics of biotechnologically important yeasts.</title>
        <authorList>
            <person name="Riley R."/>
            <person name="Haridas S."/>
            <person name="Wolfe K.H."/>
            <person name="Lopes M.R."/>
            <person name="Hittinger C.T."/>
            <person name="Goeker M."/>
            <person name="Salamov A.A."/>
            <person name="Wisecaver J.H."/>
            <person name="Long T.M."/>
            <person name="Calvey C.H."/>
            <person name="Aerts A.L."/>
            <person name="Barry K.W."/>
            <person name="Choi C."/>
            <person name="Clum A."/>
            <person name="Coughlan A.Y."/>
            <person name="Deshpande S."/>
            <person name="Douglass A.P."/>
            <person name="Hanson S.J."/>
            <person name="Klenk H.-P."/>
            <person name="LaButti K.M."/>
            <person name="Lapidus A."/>
            <person name="Lindquist E.A."/>
            <person name="Lipzen A.M."/>
            <person name="Meier-Kolthoff J.P."/>
            <person name="Ohm R.A."/>
            <person name="Otillar R.P."/>
            <person name="Pangilinan J.L."/>
            <person name="Peng Y."/>
            <person name="Rokas A."/>
            <person name="Rosa C.A."/>
            <person name="Scheuner C."/>
            <person name="Sibirny A.A."/>
            <person name="Slot J.C."/>
            <person name="Stielow J.B."/>
            <person name="Sun H."/>
            <person name="Kurtzman C.P."/>
            <person name="Blackwell M."/>
            <person name="Grigoriev I.V."/>
            <person name="Jeffries T.W."/>
        </authorList>
    </citation>
    <scope>NUCLEOTIDE SEQUENCE [LARGE SCALE GENOMIC DNA]</scope>
    <source>
        <strain evidence="12 13">NRRL Y-11557</strain>
    </source>
</reference>
<keyword evidence="3 11" id="KW-0533">Nickel</keyword>
<dbReference type="STRING" id="675824.A0A1E3QG08"/>
<dbReference type="UniPathway" id="UPA00904">
    <property type="reaction ID" value="UER00878"/>
</dbReference>
<dbReference type="InterPro" id="IPR011051">
    <property type="entry name" value="RmlC_Cupin_sf"/>
</dbReference>
<keyword evidence="13" id="KW-1185">Reference proteome</keyword>
<dbReference type="HAMAP" id="MF_03154">
    <property type="entry name" value="Salvage_MtnD_euk"/>
    <property type="match status" value="1"/>
</dbReference>
<evidence type="ECO:0000256" key="11">
    <source>
        <dbReference type="HAMAP-Rule" id="MF_03154"/>
    </source>
</evidence>
<keyword evidence="4 11" id="KW-0028">Amino-acid biosynthesis</keyword>
<feature type="binding site" evidence="11">
    <location>
        <position position="84"/>
    </location>
    <ligand>
        <name>Ni(2+)</name>
        <dbReference type="ChEBI" id="CHEBI:49786"/>
        <note>for nickel-dependent acireductone dioxygenase activity</note>
    </ligand>
</feature>
<accession>A0A1E3QG08</accession>
<evidence type="ECO:0000256" key="4">
    <source>
        <dbReference type="ARBA" id="ARBA00022605"/>
    </source>
</evidence>
<dbReference type="GO" id="GO:0010309">
    <property type="term" value="F:acireductone dioxygenase [iron(II)-requiring] activity"/>
    <property type="evidence" value="ECO:0007669"/>
    <property type="project" value="UniProtKB-UniRule"/>
</dbReference>
<keyword evidence="6 11" id="KW-0223">Dioxygenase</keyword>
<evidence type="ECO:0000256" key="5">
    <source>
        <dbReference type="ARBA" id="ARBA00022723"/>
    </source>
</evidence>
<keyword evidence="9 11" id="KW-0486">Methionine biosynthesis</keyword>
<keyword evidence="8 11" id="KW-0408">Iron</keyword>
<organism evidence="12 13">
    <name type="scientific">Lipomyces starkeyi NRRL Y-11557</name>
    <dbReference type="NCBI Taxonomy" id="675824"/>
    <lineage>
        <taxon>Eukaryota</taxon>
        <taxon>Fungi</taxon>
        <taxon>Dikarya</taxon>
        <taxon>Ascomycota</taxon>
        <taxon>Saccharomycotina</taxon>
        <taxon>Lipomycetes</taxon>
        <taxon>Lipomycetales</taxon>
        <taxon>Lipomycetaceae</taxon>
        <taxon>Lipomyces</taxon>
    </lineage>
</organism>
<gene>
    <name evidence="11" type="primary">ADI1</name>
    <name evidence="12" type="ORF">LIPSTDRAFT_67605</name>
</gene>
<dbReference type="EMBL" id="KV454289">
    <property type="protein sequence ID" value="ODQ76649.1"/>
    <property type="molecule type" value="Genomic_DNA"/>
</dbReference>
<dbReference type="SUPFAM" id="SSF51182">
    <property type="entry name" value="RmlC-like cupins"/>
    <property type="match status" value="1"/>
</dbReference>
<dbReference type="GO" id="GO:0016151">
    <property type="term" value="F:nickel cation binding"/>
    <property type="evidence" value="ECO:0007669"/>
    <property type="project" value="UniProtKB-UniRule"/>
</dbReference>
<comment type="cofactor">
    <cofactor evidence="11">
        <name>Fe(2+)</name>
        <dbReference type="ChEBI" id="CHEBI:29033"/>
    </cofactor>
    <cofactor evidence="11">
        <name>Ni(2+)</name>
        <dbReference type="ChEBI" id="CHEBI:49786"/>
    </cofactor>
    <text evidence="11">Binds either 1 Fe or Ni cation per monomer. Iron-binding promotes an acireductone dioxygenase reaction producing 2-keto-4-methylthiobutyrate, while nickel-binding promotes an acireductone dioxygenase reaction producing 3-(methylsulfanyl)propanoate.</text>
</comment>
<dbReference type="GO" id="GO:0005506">
    <property type="term" value="F:iron ion binding"/>
    <property type="evidence" value="ECO:0007669"/>
    <property type="project" value="UniProtKB-UniRule"/>
</dbReference>
<evidence type="ECO:0000256" key="2">
    <source>
        <dbReference type="ARBA" id="ARBA00022490"/>
    </source>
</evidence>
<feature type="binding site" evidence="11">
    <location>
        <position position="90"/>
    </location>
    <ligand>
        <name>Fe(2+)</name>
        <dbReference type="ChEBI" id="CHEBI:29033"/>
        <note>for iron-dependent acireductone dioxygenase activity</note>
    </ligand>
</feature>
<feature type="binding site" evidence="11">
    <location>
        <position position="86"/>
    </location>
    <ligand>
        <name>Ni(2+)</name>
        <dbReference type="ChEBI" id="CHEBI:49786"/>
        <note>for nickel-dependent acireductone dioxygenase activity</note>
    </ligand>
</feature>
<dbReference type="AlphaFoldDB" id="A0A1E3QG08"/>
<comment type="pathway">
    <text evidence="11">Amino-acid biosynthesis; L-methionine biosynthesis via salvage pathway; L-methionine from S-methyl-5-thio-alpha-D-ribose 1-phosphate: step 5/6.</text>
</comment>
<proteinExistence type="inferred from homology"/>
<dbReference type="GO" id="GO:0005634">
    <property type="term" value="C:nucleus"/>
    <property type="evidence" value="ECO:0007669"/>
    <property type="project" value="UniProtKB-SubCell"/>
</dbReference>
<keyword evidence="10 11" id="KW-0539">Nucleus</keyword>
<dbReference type="CDD" id="cd02232">
    <property type="entry name" value="cupin_ARD"/>
    <property type="match status" value="1"/>
</dbReference>
<dbReference type="GO" id="GO:0005737">
    <property type="term" value="C:cytoplasm"/>
    <property type="evidence" value="ECO:0007669"/>
    <property type="project" value="UniProtKB-SubCell"/>
</dbReference>
<dbReference type="GO" id="GO:0019509">
    <property type="term" value="P:L-methionine salvage from methylthioadenosine"/>
    <property type="evidence" value="ECO:0007669"/>
    <property type="project" value="UniProtKB-UniRule"/>
</dbReference>
<feature type="binding site" evidence="11">
    <location>
        <position position="84"/>
    </location>
    <ligand>
        <name>Fe(2+)</name>
        <dbReference type="ChEBI" id="CHEBI:29033"/>
        <note>for iron-dependent acireductone dioxygenase activity</note>
    </ligand>
</feature>
<dbReference type="EC" id="1.13.11.54" evidence="11"/>
<evidence type="ECO:0000313" key="12">
    <source>
        <dbReference type="EMBL" id="ODQ76649.1"/>
    </source>
</evidence>
<dbReference type="PANTHER" id="PTHR23418">
    <property type="entry name" value="ACIREDUCTONE DIOXYGENASE"/>
    <property type="match status" value="1"/>
</dbReference>
<dbReference type="InterPro" id="IPR004313">
    <property type="entry name" value="ARD"/>
</dbReference>
<evidence type="ECO:0000313" key="13">
    <source>
        <dbReference type="Proteomes" id="UP000094385"/>
    </source>
</evidence>
<comment type="catalytic activity">
    <reaction evidence="11">
        <text>1,2-dihydroxy-5-(methylsulfanyl)pent-1-en-3-one + O2 = 3-(methylsulfanyl)propanoate + CO + formate + 2 H(+)</text>
        <dbReference type="Rhea" id="RHEA:14161"/>
        <dbReference type="ChEBI" id="CHEBI:15378"/>
        <dbReference type="ChEBI" id="CHEBI:15379"/>
        <dbReference type="ChEBI" id="CHEBI:15740"/>
        <dbReference type="ChEBI" id="CHEBI:17245"/>
        <dbReference type="ChEBI" id="CHEBI:49016"/>
        <dbReference type="ChEBI" id="CHEBI:49252"/>
        <dbReference type="EC" id="1.13.11.53"/>
    </reaction>
</comment>
<feature type="binding site" evidence="11">
    <location>
        <position position="129"/>
    </location>
    <ligand>
        <name>Ni(2+)</name>
        <dbReference type="ChEBI" id="CHEBI:49786"/>
        <note>for nickel-dependent acireductone dioxygenase activity</note>
    </ligand>
</feature>
<keyword evidence="7 11" id="KW-0560">Oxidoreductase</keyword>
<comment type="subcellular location">
    <subcellularLocation>
        <location evidence="11">Cytoplasm</location>
    </subcellularLocation>
    <subcellularLocation>
        <location evidence="11">Nucleus</location>
    </subcellularLocation>
</comment>
<dbReference type="Gene3D" id="2.60.120.10">
    <property type="entry name" value="Jelly Rolls"/>
    <property type="match status" value="1"/>
</dbReference>
<dbReference type="EC" id="1.13.11.53" evidence="11"/>
<evidence type="ECO:0000256" key="6">
    <source>
        <dbReference type="ARBA" id="ARBA00022964"/>
    </source>
</evidence>
<comment type="function">
    <text evidence="11">Catalyzes 2 different reactions between oxygen and the acireductone 1,2-dihydroxy-3-keto-5-methylthiopentene (DHK-MTPene) depending upon the metal bound in the active site. Fe-containing acireductone dioxygenase (Fe-ARD) produces formate and 2-keto-4-methylthiobutyrate (KMTB), the alpha-ketoacid precursor of methionine in the methionine recycle pathway. Ni-containing acireductone dioxygenase (Ni-ARD) produces methylthiopropionate, carbon monoxide and formate, and does not lie on the methionine recycle pathway.</text>
</comment>
<protein>
    <recommendedName>
        <fullName evidence="11">Acireductone dioxygenase</fullName>
    </recommendedName>
    <alternativeName>
        <fullName evidence="11">Acireductone dioxygenase (Fe(2+)-requiring)</fullName>
        <shortName evidence="11">ARD'</shortName>
        <shortName evidence="11">Fe-ARD</shortName>
        <ecNumber evidence="11">1.13.11.54</ecNumber>
    </alternativeName>
    <alternativeName>
        <fullName evidence="11">Acireductone dioxygenase (Ni(2+)-requiring)</fullName>
        <shortName evidence="11">ARD</shortName>
        <shortName evidence="11">Ni-ARD</shortName>
        <ecNumber evidence="11">1.13.11.53</ecNumber>
    </alternativeName>
</protein>
<keyword evidence="2 11" id="KW-0963">Cytoplasm</keyword>
<evidence type="ECO:0000256" key="3">
    <source>
        <dbReference type="ARBA" id="ARBA00022596"/>
    </source>
</evidence>
<evidence type="ECO:0000256" key="9">
    <source>
        <dbReference type="ARBA" id="ARBA00023167"/>
    </source>
</evidence>
<comment type="similarity">
    <text evidence="11">Belongs to the acireductone dioxygenase (ARD) family.</text>
</comment>
<dbReference type="Proteomes" id="UP000094385">
    <property type="component" value="Unassembled WGS sequence"/>
</dbReference>
<dbReference type="PANTHER" id="PTHR23418:SF0">
    <property type="entry name" value="ACIREDUCTONE DIOXYGENASE"/>
    <property type="match status" value="1"/>
</dbReference>
<evidence type="ECO:0000256" key="8">
    <source>
        <dbReference type="ARBA" id="ARBA00023004"/>
    </source>
</evidence>
<dbReference type="OrthoDB" id="1867259at2759"/>
<evidence type="ECO:0000256" key="1">
    <source>
        <dbReference type="ARBA" id="ARBA00000428"/>
    </source>
</evidence>
<evidence type="ECO:0000256" key="10">
    <source>
        <dbReference type="ARBA" id="ARBA00023242"/>
    </source>
</evidence>
<dbReference type="InterPro" id="IPR027496">
    <property type="entry name" value="ARD_euk"/>
</dbReference>
<feature type="binding site" evidence="11">
    <location>
        <position position="86"/>
    </location>
    <ligand>
        <name>Fe(2+)</name>
        <dbReference type="ChEBI" id="CHEBI:29033"/>
        <note>for iron-dependent acireductone dioxygenase activity</note>
    </ligand>
</feature>
<name>A0A1E3QG08_LIPST</name>
<keyword evidence="5 11" id="KW-0479">Metal-binding</keyword>
<feature type="binding site" evidence="11">
    <location>
        <position position="129"/>
    </location>
    <ligand>
        <name>Fe(2+)</name>
        <dbReference type="ChEBI" id="CHEBI:29033"/>
        <note>for iron-dependent acireductone dioxygenase activity</note>
    </ligand>
</feature>
<dbReference type="FunFam" id="2.60.120.10:FF:000079">
    <property type="entry name" value="1,2-dihydroxy-3-keto-5-methylthiopentene dioxygenase"/>
    <property type="match status" value="1"/>
</dbReference>
<sequence length="174" mass="20025">MKVYYHDNTAEDQRLDHDSGVEVPPEAVTKLGVLAYNFSGATALDNVNSLAKARGYKNQDVITISPASMGDVYEEKVKTFYKEHLHEDEEIRYVIEGEGFFDVRDVEDRWVRLKLDAGDLIILPAGIYHRFSTTSSDYIKAMRLFKDEPKWTPLPRPCDDNQYRVDYLQSIKAN</sequence>
<comment type="catalytic activity">
    <reaction evidence="1 11">
        <text>1,2-dihydroxy-5-(methylsulfanyl)pent-1-en-3-one + O2 = 4-methylsulfanyl-2-oxobutanoate + formate + 2 H(+)</text>
        <dbReference type="Rhea" id="RHEA:24504"/>
        <dbReference type="ChEBI" id="CHEBI:15378"/>
        <dbReference type="ChEBI" id="CHEBI:15379"/>
        <dbReference type="ChEBI" id="CHEBI:15740"/>
        <dbReference type="ChEBI" id="CHEBI:16723"/>
        <dbReference type="ChEBI" id="CHEBI:49252"/>
        <dbReference type="EC" id="1.13.11.54"/>
    </reaction>
</comment>
<evidence type="ECO:0000256" key="7">
    <source>
        <dbReference type="ARBA" id="ARBA00023002"/>
    </source>
</evidence>